<dbReference type="GO" id="GO:1904680">
    <property type="term" value="F:peptide transmembrane transporter activity"/>
    <property type="evidence" value="ECO:0007669"/>
    <property type="project" value="TreeGrafter"/>
</dbReference>
<gene>
    <name evidence="7" type="ORF">IC614_00855</name>
</gene>
<reference evidence="7 8" key="1">
    <citation type="submission" date="2020-11" db="EMBL/GenBank/DDBJ databases">
        <title>Genome seq and assembly of Sphingosinicella sp.</title>
        <authorList>
            <person name="Chhetri G."/>
        </authorList>
    </citation>
    <scope>NUCLEOTIDE SEQUENCE [LARGE SCALE GENOMIC DNA]</scope>
    <source>
        <strain evidence="7 8">UDD2</strain>
    </source>
</reference>
<dbReference type="Gene3D" id="3.40.190.10">
    <property type="entry name" value="Periplasmic binding protein-like II"/>
    <property type="match status" value="1"/>
</dbReference>
<organism evidence="7 8">
    <name type="scientific">Allosphingosinicella flava</name>
    <dbReference type="NCBI Taxonomy" id="2771430"/>
    <lineage>
        <taxon>Bacteria</taxon>
        <taxon>Pseudomonadati</taxon>
        <taxon>Pseudomonadota</taxon>
        <taxon>Alphaproteobacteria</taxon>
        <taxon>Sphingomonadales</taxon>
        <taxon>Sphingomonadaceae</taxon>
        <taxon>Allosphingosinicella</taxon>
    </lineage>
</organism>
<feature type="chain" id="PRO_5032938996" evidence="5">
    <location>
        <begin position="20"/>
        <end position="482"/>
    </location>
</feature>
<dbReference type="InterPro" id="IPR030678">
    <property type="entry name" value="Peptide/Ni-bd"/>
</dbReference>
<dbReference type="PANTHER" id="PTHR30290">
    <property type="entry name" value="PERIPLASMIC BINDING COMPONENT OF ABC TRANSPORTER"/>
    <property type="match status" value="1"/>
</dbReference>
<dbReference type="Gene3D" id="3.10.105.10">
    <property type="entry name" value="Dipeptide-binding Protein, Domain 3"/>
    <property type="match status" value="1"/>
</dbReference>
<dbReference type="AlphaFoldDB" id="A0A7T2GK07"/>
<dbReference type="SUPFAM" id="SSF53850">
    <property type="entry name" value="Periplasmic binding protein-like II"/>
    <property type="match status" value="1"/>
</dbReference>
<dbReference type="InterPro" id="IPR039424">
    <property type="entry name" value="SBP_5"/>
</dbReference>
<dbReference type="GO" id="GO:0015833">
    <property type="term" value="P:peptide transport"/>
    <property type="evidence" value="ECO:0007669"/>
    <property type="project" value="TreeGrafter"/>
</dbReference>
<evidence type="ECO:0000256" key="4">
    <source>
        <dbReference type="ARBA" id="ARBA00022729"/>
    </source>
</evidence>
<dbReference type="KEGG" id="sflv:IC614_00855"/>
<feature type="domain" description="Solute-binding protein family 5" evidence="6">
    <location>
        <begin position="71"/>
        <end position="372"/>
    </location>
</feature>
<dbReference type="InterPro" id="IPR000914">
    <property type="entry name" value="SBP_5_dom"/>
</dbReference>
<dbReference type="EMBL" id="CP065592">
    <property type="protein sequence ID" value="QPQ55202.1"/>
    <property type="molecule type" value="Genomic_DNA"/>
</dbReference>
<dbReference type="RefSeq" id="WP_200971877.1">
    <property type="nucleotide sequence ID" value="NZ_CP065592.1"/>
</dbReference>
<dbReference type="Pfam" id="PF00496">
    <property type="entry name" value="SBP_bac_5"/>
    <property type="match status" value="1"/>
</dbReference>
<comment type="similarity">
    <text evidence="2">Belongs to the bacterial solute-binding protein 5 family.</text>
</comment>
<evidence type="ECO:0000313" key="7">
    <source>
        <dbReference type="EMBL" id="QPQ55202.1"/>
    </source>
</evidence>
<evidence type="ECO:0000259" key="6">
    <source>
        <dbReference type="Pfam" id="PF00496"/>
    </source>
</evidence>
<dbReference type="GO" id="GO:0043190">
    <property type="term" value="C:ATP-binding cassette (ABC) transporter complex"/>
    <property type="evidence" value="ECO:0007669"/>
    <property type="project" value="InterPro"/>
</dbReference>
<accession>A0A7T2GK07</accession>
<proteinExistence type="inferred from homology"/>
<dbReference type="CDD" id="cd00995">
    <property type="entry name" value="PBP2_NikA_DppA_OppA_like"/>
    <property type="match status" value="1"/>
</dbReference>
<name>A0A7T2GK07_9SPHN</name>
<evidence type="ECO:0000256" key="2">
    <source>
        <dbReference type="ARBA" id="ARBA00005695"/>
    </source>
</evidence>
<evidence type="ECO:0000256" key="5">
    <source>
        <dbReference type="SAM" id="SignalP"/>
    </source>
</evidence>
<keyword evidence="3" id="KW-0813">Transport</keyword>
<protein>
    <submittedName>
        <fullName evidence="7">ABC transporter substrate-binding protein</fullName>
    </submittedName>
</protein>
<dbReference type="PIRSF" id="PIRSF002741">
    <property type="entry name" value="MppA"/>
    <property type="match status" value="1"/>
</dbReference>
<dbReference type="Proteomes" id="UP000594873">
    <property type="component" value="Chromosome"/>
</dbReference>
<evidence type="ECO:0000256" key="1">
    <source>
        <dbReference type="ARBA" id="ARBA00004418"/>
    </source>
</evidence>
<keyword evidence="8" id="KW-1185">Reference proteome</keyword>
<comment type="subcellular location">
    <subcellularLocation>
        <location evidence="1">Periplasm</location>
    </subcellularLocation>
</comment>
<dbReference type="PANTHER" id="PTHR30290:SF10">
    <property type="entry name" value="PERIPLASMIC OLIGOPEPTIDE-BINDING PROTEIN-RELATED"/>
    <property type="match status" value="1"/>
</dbReference>
<sequence length="482" mass="51611">MAIRAFPLGIGLLAALCLAACDGAESGPIVVSAIGGAPERINPNLKRVDAATAILLESTAQGLVRFNAEGQIEPALAQSWIVSDDGLRYTFRLARGAKWANGQDVTAEQVVARLKATMSRASSNALKPLLGVIDDIESMTDDVLEISLKAPRAHFLQLLAQPDMAILQSEKGTGPFQAEATENGAVLLAPIPEEEGEETREPTRSVLLRGEEAAKAVARFEAGGADLVTGGTIASLPYARSARLPANTLRFDPAHGLLGLAFTRLEGRWADAGAREALSMALDRGAIATALQVPELRARPTLLPAGLEEVRQPALPLWASQPLDGRRARASQALANGEADPPIIRVAVPDTPGHRFLFALIRRDWRAIGVDAVAVESGATSDLAFIDEVSPITGASWYLRRFSCEIQPVCDPEIDALLADARQTRSIAERMRFFAEADRRLTDASYYIPIGSPVRWSLVSGRLSGFRTNVFAQHPLGELIAE</sequence>
<keyword evidence="4 5" id="KW-0732">Signal</keyword>
<feature type="signal peptide" evidence="5">
    <location>
        <begin position="1"/>
        <end position="19"/>
    </location>
</feature>
<evidence type="ECO:0000313" key="8">
    <source>
        <dbReference type="Proteomes" id="UP000594873"/>
    </source>
</evidence>
<dbReference type="GO" id="GO:0030288">
    <property type="term" value="C:outer membrane-bounded periplasmic space"/>
    <property type="evidence" value="ECO:0007669"/>
    <property type="project" value="UniProtKB-ARBA"/>
</dbReference>
<evidence type="ECO:0000256" key="3">
    <source>
        <dbReference type="ARBA" id="ARBA00022448"/>
    </source>
</evidence>